<dbReference type="InterPro" id="IPR023214">
    <property type="entry name" value="HAD_sf"/>
</dbReference>
<keyword evidence="1" id="KW-0378">Hydrolase</keyword>
<sequence length="154" mass="17931">MVGFHEEAVTFVDESVIYALKGFQTTKPVINPEFYLNNHVYQIWLFKEDKNEINEILKDFPMFKPYFWHYGGVDLVSPTVNKATAIRKIKEKYPDYQLICVGDGHNDIEMLKLADIGIAMGNTGYPELKEVADFVTPHIEEDKLYDFFKENKLI</sequence>
<dbReference type="Pfam" id="PF08282">
    <property type="entry name" value="Hydrolase_3"/>
    <property type="match status" value="1"/>
</dbReference>
<keyword evidence="2" id="KW-1185">Reference proteome</keyword>
<dbReference type="InterPro" id="IPR036412">
    <property type="entry name" value="HAD-like_sf"/>
</dbReference>
<dbReference type="GO" id="GO:0005829">
    <property type="term" value="C:cytosol"/>
    <property type="evidence" value="ECO:0007669"/>
    <property type="project" value="TreeGrafter"/>
</dbReference>
<dbReference type="KEGG" id="apal:BN85404460"/>
<proteinExistence type="predicted"/>
<reference evidence="1 2" key="1">
    <citation type="journal article" date="2013" name="J. Mol. Microbiol. Biotechnol.">
        <title>Analysis of the Complete Genomes of Acholeplasma brassicae , A. palmae and A. laidlawii and Their Comparison to the Obligate Parasites from ' Candidatus Phytoplasma'.</title>
        <authorList>
            <person name="Kube M."/>
            <person name="Siewert C."/>
            <person name="Migdoll A.M."/>
            <person name="Duduk B."/>
            <person name="Holz S."/>
            <person name="Rabus R."/>
            <person name="Seemuller E."/>
            <person name="Mitrovic J."/>
            <person name="Muller I."/>
            <person name="Buttner C."/>
            <person name="Reinhardt R."/>
        </authorList>
    </citation>
    <scope>NUCLEOTIDE SEQUENCE [LARGE SCALE GENOMIC DNA]</scope>
    <source>
        <strain evidence="1 2">J233</strain>
    </source>
</reference>
<dbReference type="Proteomes" id="UP000032740">
    <property type="component" value="Chromosome"/>
</dbReference>
<dbReference type="GO" id="GO:0016791">
    <property type="term" value="F:phosphatase activity"/>
    <property type="evidence" value="ECO:0007669"/>
    <property type="project" value="TreeGrafter"/>
</dbReference>
<dbReference type="SUPFAM" id="SSF56784">
    <property type="entry name" value="HAD-like"/>
    <property type="match status" value="1"/>
</dbReference>
<gene>
    <name evidence="1" type="ORF">BN85404460</name>
</gene>
<evidence type="ECO:0000313" key="2">
    <source>
        <dbReference type="Proteomes" id="UP000032740"/>
    </source>
</evidence>
<dbReference type="STRING" id="1318466.BN85404460"/>
<evidence type="ECO:0000313" key="1">
    <source>
        <dbReference type="EMBL" id="CCV64023.1"/>
    </source>
</evidence>
<dbReference type="PANTHER" id="PTHR10000:SF25">
    <property type="entry name" value="PHOSPHATASE YKRA-RELATED"/>
    <property type="match status" value="1"/>
</dbReference>
<dbReference type="GO" id="GO:0000287">
    <property type="term" value="F:magnesium ion binding"/>
    <property type="evidence" value="ECO:0007669"/>
    <property type="project" value="TreeGrafter"/>
</dbReference>
<dbReference type="HOGENOM" id="CLU_1700388_0_0_14"/>
<dbReference type="RefSeq" id="WP_026657030.1">
    <property type="nucleotide sequence ID" value="NC_022538.1"/>
</dbReference>
<dbReference type="AlphaFoldDB" id="U4KKE5"/>
<dbReference type="Gene3D" id="3.30.1240.10">
    <property type="match status" value="1"/>
</dbReference>
<accession>U4KKE5</accession>
<dbReference type="PANTHER" id="PTHR10000">
    <property type="entry name" value="PHOSPHOSERINE PHOSPHATASE"/>
    <property type="match status" value="1"/>
</dbReference>
<organism evidence="1 2">
    <name type="scientific">Alteracholeplasma palmae (strain ATCC 49389 / J233)</name>
    <name type="common">Acholeplasma palmae</name>
    <dbReference type="NCBI Taxonomy" id="1318466"/>
    <lineage>
        <taxon>Bacteria</taxon>
        <taxon>Bacillati</taxon>
        <taxon>Mycoplasmatota</taxon>
        <taxon>Mollicutes</taxon>
        <taxon>Acholeplasmatales</taxon>
        <taxon>Acholeplasmataceae</taxon>
        <taxon>Acholeplasma</taxon>
    </lineage>
</organism>
<protein>
    <submittedName>
        <fullName evidence="1">HAD superfamily hydrolase-like (Type 3), putative</fullName>
    </submittedName>
</protein>
<name>U4KKE5_ALTPJ</name>
<dbReference type="OrthoDB" id="384659at2"/>
<dbReference type="EMBL" id="FO681347">
    <property type="protein sequence ID" value="CCV64023.1"/>
    <property type="molecule type" value="Genomic_DNA"/>
</dbReference>
<dbReference type="Gene3D" id="3.40.50.1000">
    <property type="entry name" value="HAD superfamily/HAD-like"/>
    <property type="match status" value="1"/>
</dbReference>